<reference evidence="4" key="1">
    <citation type="submission" date="2016-06" db="UniProtKB">
        <authorList>
            <consortium name="WormBaseParasite"/>
        </authorList>
    </citation>
    <scope>IDENTIFICATION</scope>
</reference>
<sequence length="215" mass="24006">MVSDTLSPGAHRFQRTQPVHQTNVPWPHADISCPFCRVELRQVAHQLREYNRAVPGWRRMFHPHQAFKRTTTNSHLFTPCDGVGRKPHHHHHHHHHHRQYGGHTQHPQQAECKLSSTLRTAAHVHSYDLRQPQSYRVTGATFDGTQATLSDSSESATACRLQGVRVTVEPPEVQYHNGPLSSDSSSSPTNSDPGEGGCSSDLQPVAHTVITNDPS</sequence>
<evidence type="ECO:0000313" key="4">
    <source>
        <dbReference type="WBParaSite" id="ECPE_0000960901-mRNA-1"/>
    </source>
</evidence>
<dbReference type="AlphaFoldDB" id="A0A183ARJ4"/>
<feature type="compositionally biased region" description="Basic residues" evidence="1">
    <location>
        <begin position="85"/>
        <end position="100"/>
    </location>
</feature>
<proteinExistence type="predicted"/>
<keyword evidence="3" id="KW-1185">Reference proteome</keyword>
<protein>
    <submittedName>
        <fullName evidence="4">LITAF domain-containing protein</fullName>
    </submittedName>
</protein>
<gene>
    <name evidence="2" type="ORF">ECPE_LOCUS9579</name>
</gene>
<feature type="region of interest" description="Disordered" evidence="1">
    <location>
        <begin position="171"/>
        <end position="215"/>
    </location>
</feature>
<feature type="region of interest" description="Disordered" evidence="1">
    <location>
        <begin position="84"/>
        <end position="110"/>
    </location>
</feature>
<dbReference type="WBParaSite" id="ECPE_0000960901-mRNA-1">
    <property type="protein sequence ID" value="ECPE_0000960901-mRNA-1"/>
    <property type="gene ID" value="ECPE_0000960901"/>
</dbReference>
<evidence type="ECO:0000256" key="1">
    <source>
        <dbReference type="SAM" id="MobiDB-lite"/>
    </source>
</evidence>
<evidence type="ECO:0000313" key="3">
    <source>
        <dbReference type="Proteomes" id="UP000272942"/>
    </source>
</evidence>
<dbReference type="Proteomes" id="UP000272942">
    <property type="component" value="Unassembled WGS sequence"/>
</dbReference>
<evidence type="ECO:0000313" key="2">
    <source>
        <dbReference type="EMBL" id="VDP85615.1"/>
    </source>
</evidence>
<accession>A0A183ARJ4</accession>
<name>A0A183ARJ4_9TREM</name>
<reference evidence="2 3" key="2">
    <citation type="submission" date="2018-11" db="EMBL/GenBank/DDBJ databases">
        <authorList>
            <consortium name="Pathogen Informatics"/>
        </authorList>
    </citation>
    <scope>NUCLEOTIDE SEQUENCE [LARGE SCALE GENOMIC DNA]</scope>
    <source>
        <strain evidence="2 3">Egypt</strain>
    </source>
</reference>
<feature type="compositionally biased region" description="Low complexity" evidence="1">
    <location>
        <begin position="181"/>
        <end position="193"/>
    </location>
</feature>
<dbReference type="EMBL" id="UZAN01047635">
    <property type="protein sequence ID" value="VDP85615.1"/>
    <property type="molecule type" value="Genomic_DNA"/>
</dbReference>
<organism evidence="4">
    <name type="scientific">Echinostoma caproni</name>
    <dbReference type="NCBI Taxonomy" id="27848"/>
    <lineage>
        <taxon>Eukaryota</taxon>
        <taxon>Metazoa</taxon>
        <taxon>Spiralia</taxon>
        <taxon>Lophotrochozoa</taxon>
        <taxon>Platyhelminthes</taxon>
        <taxon>Trematoda</taxon>
        <taxon>Digenea</taxon>
        <taxon>Plagiorchiida</taxon>
        <taxon>Echinostomata</taxon>
        <taxon>Echinostomatoidea</taxon>
        <taxon>Echinostomatidae</taxon>
        <taxon>Echinostoma</taxon>
    </lineage>
</organism>